<evidence type="ECO:0000256" key="1">
    <source>
        <dbReference type="ARBA" id="ARBA00006270"/>
    </source>
</evidence>
<dbReference type="InterPro" id="IPR001806">
    <property type="entry name" value="Small_GTPase"/>
</dbReference>
<evidence type="ECO:0000256" key="2">
    <source>
        <dbReference type="ARBA" id="ARBA00022741"/>
    </source>
</evidence>
<reference evidence="9 10" key="1">
    <citation type="journal article" date="2011" name="Genome Biol. Evol.">
        <title>Integration of the genetic map and genome assembly of fugu facilitates insights into distinct features of genome evolution in teleosts and mammals.</title>
        <authorList>
            <person name="Kai W."/>
            <person name="Kikuchi K."/>
            <person name="Tohari S."/>
            <person name="Chew A.K."/>
            <person name="Tay A."/>
            <person name="Fujiwara A."/>
            <person name="Hosoya S."/>
            <person name="Suetake H."/>
            <person name="Naruse K."/>
            <person name="Brenner S."/>
            <person name="Suzuki Y."/>
            <person name="Venkatesh B."/>
        </authorList>
    </citation>
    <scope>NUCLEOTIDE SEQUENCE [LARGE SCALE GENOMIC DNA]</scope>
</reference>
<dbReference type="FunFam" id="3.40.50.300:FF:000222">
    <property type="entry name" value="RAB32, member RAS oncogene family"/>
    <property type="match status" value="1"/>
</dbReference>
<evidence type="ECO:0000256" key="3">
    <source>
        <dbReference type="ARBA" id="ARBA00023134"/>
    </source>
</evidence>
<dbReference type="GO" id="GO:0016020">
    <property type="term" value="C:membrane"/>
    <property type="evidence" value="ECO:0007669"/>
    <property type="project" value="UniProtKB-SubCell"/>
</dbReference>
<organism evidence="9 10">
    <name type="scientific">Takifugu rubripes</name>
    <name type="common">Japanese pufferfish</name>
    <name type="synonym">Fugu rubripes</name>
    <dbReference type="NCBI Taxonomy" id="31033"/>
    <lineage>
        <taxon>Eukaryota</taxon>
        <taxon>Metazoa</taxon>
        <taxon>Chordata</taxon>
        <taxon>Craniata</taxon>
        <taxon>Vertebrata</taxon>
        <taxon>Euteleostomi</taxon>
        <taxon>Actinopterygii</taxon>
        <taxon>Neopterygii</taxon>
        <taxon>Teleostei</taxon>
        <taxon>Neoteleostei</taxon>
        <taxon>Acanthomorphata</taxon>
        <taxon>Eupercaria</taxon>
        <taxon>Tetraodontiformes</taxon>
        <taxon>Tetradontoidea</taxon>
        <taxon>Tetraodontidae</taxon>
        <taxon>Takifugu</taxon>
    </lineage>
</organism>
<dbReference type="AlphaFoldDB" id="A0A674PLI3"/>
<proteinExistence type="inferred from homology"/>
<dbReference type="GO" id="GO:0005764">
    <property type="term" value="C:lysosome"/>
    <property type="evidence" value="ECO:0007669"/>
    <property type="project" value="TreeGrafter"/>
</dbReference>
<dbReference type="Pfam" id="PF00071">
    <property type="entry name" value="Ras"/>
    <property type="match status" value="1"/>
</dbReference>
<dbReference type="SMART" id="SM00173">
    <property type="entry name" value="RAS"/>
    <property type="match status" value="1"/>
</dbReference>
<dbReference type="PROSITE" id="PS51419">
    <property type="entry name" value="RAB"/>
    <property type="match status" value="1"/>
</dbReference>
<evidence type="ECO:0000256" key="5">
    <source>
        <dbReference type="ARBA" id="ARBA00023289"/>
    </source>
</evidence>
<dbReference type="PROSITE" id="PS51421">
    <property type="entry name" value="RAS"/>
    <property type="match status" value="1"/>
</dbReference>
<keyword evidence="10" id="KW-1185">Reference proteome</keyword>
<feature type="compositionally biased region" description="Basic and acidic residues" evidence="8">
    <location>
        <begin position="200"/>
        <end position="217"/>
    </location>
</feature>
<dbReference type="NCBIfam" id="TIGR00231">
    <property type="entry name" value="small_GTP"/>
    <property type="match status" value="1"/>
</dbReference>
<dbReference type="GO" id="GO:0008333">
    <property type="term" value="P:endosome to lysosome transport"/>
    <property type="evidence" value="ECO:0007669"/>
    <property type="project" value="TreeGrafter"/>
</dbReference>
<evidence type="ECO:0000313" key="10">
    <source>
        <dbReference type="Proteomes" id="UP000005226"/>
    </source>
</evidence>
<dbReference type="InParanoid" id="A0A674PLI3"/>
<evidence type="ECO:0000256" key="7">
    <source>
        <dbReference type="RuleBase" id="RU367128"/>
    </source>
</evidence>
<evidence type="ECO:0000256" key="4">
    <source>
        <dbReference type="ARBA" id="ARBA00023288"/>
    </source>
</evidence>
<comment type="similarity">
    <text evidence="1 7">Belongs to the small GTPase superfamily. Rab family.</text>
</comment>
<dbReference type="PANTHER" id="PTHR47981">
    <property type="entry name" value="RAB FAMILY"/>
    <property type="match status" value="1"/>
</dbReference>
<reference evidence="9" key="2">
    <citation type="submission" date="2025-08" db="UniProtKB">
        <authorList>
            <consortium name="Ensembl"/>
        </authorList>
    </citation>
    <scope>IDENTIFICATION</scope>
</reference>
<protein>
    <recommendedName>
        <fullName evidence="7">Ras-related protein Rab</fullName>
    </recommendedName>
</protein>
<evidence type="ECO:0000256" key="8">
    <source>
        <dbReference type="SAM" id="MobiDB-lite"/>
    </source>
</evidence>
<name>A0A674PLI3_TAKRU</name>
<accession>A0A674PLI3</accession>
<dbReference type="PANTHER" id="PTHR47981:SF41">
    <property type="entry name" value="RAS-RELATED PROTEIN RAB-32 ISOFORM X1"/>
    <property type="match status" value="1"/>
</dbReference>
<keyword evidence="5 7" id="KW-0636">Prenylation</keyword>
<reference evidence="9" key="3">
    <citation type="submission" date="2025-09" db="UniProtKB">
        <authorList>
            <consortium name="Ensembl"/>
        </authorList>
    </citation>
    <scope>IDENTIFICATION</scope>
</reference>
<evidence type="ECO:0000256" key="6">
    <source>
        <dbReference type="ARBA" id="ARBA00046278"/>
    </source>
</evidence>
<dbReference type="CDD" id="cd04107">
    <property type="entry name" value="Rab32_Rab38"/>
    <property type="match status" value="1"/>
</dbReference>
<sequence>MSGEGSWILNWSTSSASWKEKLFKVLVIGDLGVGKSSVILQYVKKCFMEKYKASIGVDFALKTIEWDPQTLVRLQFWDIAGQERFRKMSRVYYKGAMGALVVFDITNSSTLEAASEWKEDLDSKVCLHSGHLLPAVLLANKCDGEGRDRGDPSWLDGFCEKNGFSGWFETSAKDNINIDEAVHFLVQQMMLLDGGLSGEEEQRDRIPMRRASEDGPRREVCC</sequence>
<keyword evidence="2 7" id="KW-0547">Nucleotide-binding</keyword>
<gene>
    <name evidence="9" type="primary">rab32b</name>
</gene>
<dbReference type="SMART" id="SM00175">
    <property type="entry name" value="RAB"/>
    <property type="match status" value="1"/>
</dbReference>
<evidence type="ECO:0000313" key="9">
    <source>
        <dbReference type="Ensembl" id="ENSTRUP00000086642.1"/>
    </source>
</evidence>
<dbReference type="GO" id="GO:0003924">
    <property type="term" value="F:GTPase activity"/>
    <property type="evidence" value="ECO:0007669"/>
    <property type="project" value="UniProtKB-UniRule"/>
</dbReference>
<keyword evidence="7" id="KW-0472">Membrane</keyword>
<dbReference type="SMART" id="SM00174">
    <property type="entry name" value="RHO"/>
    <property type="match status" value="1"/>
</dbReference>
<keyword evidence="3 7" id="KW-0342">GTP-binding</keyword>
<dbReference type="GO" id="GO:0005525">
    <property type="term" value="F:GTP binding"/>
    <property type="evidence" value="ECO:0007669"/>
    <property type="project" value="UniProtKB-UniRule"/>
</dbReference>
<dbReference type="InterPro" id="IPR005225">
    <property type="entry name" value="Small_GTP-bd"/>
</dbReference>
<dbReference type="GO" id="GO:0090385">
    <property type="term" value="P:phagosome-lysosome fusion"/>
    <property type="evidence" value="ECO:0007669"/>
    <property type="project" value="TreeGrafter"/>
</dbReference>
<feature type="region of interest" description="Disordered" evidence="8">
    <location>
        <begin position="196"/>
        <end position="217"/>
    </location>
</feature>
<keyword evidence="4 7" id="KW-0449">Lipoprotein</keyword>
<comment type="subcellular location">
    <subcellularLocation>
        <location evidence="6">Endomembrane system</location>
        <topology evidence="6">Lipid-anchor</topology>
        <orientation evidence="6">Cytoplasmic side</orientation>
    </subcellularLocation>
    <subcellularLocation>
        <location evidence="7">Membrane</location>
        <topology evidence="7">Lipid-anchor</topology>
    </subcellularLocation>
</comment>
<comment type="function">
    <text evidence="7">The small GTPases Rab are key regulators in vesicle trafficking.</text>
</comment>
<dbReference type="OMA" id="YVNKRFD"/>
<dbReference type="InterPro" id="IPR030697">
    <property type="entry name" value="Rab29/Rab38/Rab32"/>
</dbReference>
<dbReference type="Gene3D" id="3.40.50.300">
    <property type="entry name" value="P-loop containing nucleotide triphosphate hydrolases"/>
    <property type="match status" value="1"/>
</dbReference>
<dbReference type="GO" id="GO:0005802">
    <property type="term" value="C:trans-Golgi network"/>
    <property type="evidence" value="ECO:0007669"/>
    <property type="project" value="UniProtKB-UniRule"/>
</dbReference>
<dbReference type="Proteomes" id="UP000005226">
    <property type="component" value="Chromosome 2"/>
</dbReference>
<dbReference type="GeneTree" id="ENSGT00940000162477"/>
<dbReference type="GO" id="GO:0005770">
    <property type="term" value="C:late endosome"/>
    <property type="evidence" value="ECO:0007669"/>
    <property type="project" value="TreeGrafter"/>
</dbReference>
<dbReference type="Ensembl" id="ENSTRUT00000079550.1">
    <property type="protein sequence ID" value="ENSTRUP00000086642.1"/>
    <property type="gene ID" value="ENSTRUG00000024158.2"/>
</dbReference>
<dbReference type="SUPFAM" id="SSF52540">
    <property type="entry name" value="P-loop containing nucleoside triphosphate hydrolases"/>
    <property type="match status" value="1"/>
</dbReference>
<dbReference type="PRINTS" id="PR00449">
    <property type="entry name" value="RASTRNSFRMNG"/>
</dbReference>
<dbReference type="InterPro" id="IPR027417">
    <property type="entry name" value="P-loop_NTPase"/>
</dbReference>
<dbReference type="GO" id="GO:0045335">
    <property type="term" value="C:phagocytic vesicle"/>
    <property type="evidence" value="ECO:0007669"/>
    <property type="project" value="TreeGrafter"/>
</dbReference>
<dbReference type="SMART" id="SM00176">
    <property type="entry name" value="RAN"/>
    <property type="match status" value="1"/>
</dbReference>